<dbReference type="Proteomes" id="UP001595772">
    <property type="component" value="Unassembled WGS sequence"/>
</dbReference>
<accession>A0ABV8GUP5</accession>
<evidence type="ECO:0000256" key="5">
    <source>
        <dbReference type="ARBA" id="ARBA00023004"/>
    </source>
</evidence>
<dbReference type="EMBL" id="JBHSAO010000003">
    <property type="protein sequence ID" value="MFC4023415.1"/>
    <property type="molecule type" value="Genomic_DNA"/>
</dbReference>
<dbReference type="InterPro" id="IPR050705">
    <property type="entry name" value="Cytochrome_P450_3A"/>
</dbReference>
<evidence type="ECO:0000256" key="1">
    <source>
        <dbReference type="ARBA" id="ARBA00010617"/>
    </source>
</evidence>
<reference evidence="7" key="1">
    <citation type="journal article" date="2019" name="Int. J. Syst. Evol. Microbiol.">
        <title>The Global Catalogue of Microorganisms (GCM) 10K type strain sequencing project: providing services to taxonomists for standard genome sequencing and annotation.</title>
        <authorList>
            <consortium name="The Broad Institute Genomics Platform"/>
            <consortium name="The Broad Institute Genome Sequencing Center for Infectious Disease"/>
            <person name="Wu L."/>
            <person name="Ma J."/>
        </authorList>
    </citation>
    <scope>NUCLEOTIDE SEQUENCE [LARGE SCALE GENOMIC DNA]</scope>
    <source>
        <strain evidence="7">IBRC-M 10703</strain>
    </source>
</reference>
<evidence type="ECO:0000256" key="4">
    <source>
        <dbReference type="ARBA" id="ARBA00023002"/>
    </source>
</evidence>
<keyword evidence="2" id="KW-0349">Heme</keyword>
<dbReference type="PANTHER" id="PTHR24302:SF15">
    <property type="entry name" value="FATTY-ACID PEROXYGENASE"/>
    <property type="match status" value="1"/>
</dbReference>
<organism evidence="6 7">
    <name type="scientific">Oceanobacillus longus</name>
    <dbReference type="NCBI Taxonomy" id="930120"/>
    <lineage>
        <taxon>Bacteria</taxon>
        <taxon>Bacillati</taxon>
        <taxon>Bacillota</taxon>
        <taxon>Bacilli</taxon>
        <taxon>Bacillales</taxon>
        <taxon>Bacillaceae</taxon>
        <taxon>Oceanobacillus</taxon>
    </lineage>
</organism>
<dbReference type="SUPFAM" id="SSF48264">
    <property type="entry name" value="Cytochrome P450"/>
    <property type="match status" value="1"/>
</dbReference>
<comment type="caution">
    <text evidence="6">The sequence shown here is derived from an EMBL/GenBank/DDBJ whole genome shotgun (WGS) entry which is preliminary data.</text>
</comment>
<sequence length="418" mass="48164">MVSTNTVSKEEGLDHTLSLLKEGYDFIPNRVRKFDSKIVETRILGKKTICISGKDAAEIFYDTNRFKRKGVAPGRIQKSLFGEGGVQGLDGEEHRHRKAMFMSLMSSECLKVLDEITEKQWQIAIDKWKSMDAVVLFEEAEEIMCRIACSWAGVPLWAKDLELRTMDLSAMIDAFGAVGPRHWEGRRARTRTERWISYMIRQVRTGKIAADEDTALYQIAWHEDPKGNLLDIKTAAVELINILRPIVAIGRFITFGAVALHENPEKRNKVFTDEAGYRQMFVQEVRRYYPFGPFLGALVREKFTWKGYEFKKRTLVLLDIYGTNHSPELWEYPDIFWPERFSEWDGSPFNFIPQGGGEYDIGHRCAGEGITVQIMNTSLKYLSGKIDYDVPLQDLNYSKLRIPSIPKSRFIMKNVRHV</sequence>
<dbReference type="RefSeq" id="WP_379495922.1">
    <property type="nucleotide sequence ID" value="NZ_JBHSAO010000003.1"/>
</dbReference>
<dbReference type="Gene3D" id="1.10.630.10">
    <property type="entry name" value="Cytochrome P450"/>
    <property type="match status" value="1"/>
</dbReference>
<dbReference type="InterPro" id="IPR002401">
    <property type="entry name" value="Cyt_P450_E_grp-I"/>
</dbReference>
<keyword evidence="3" id="KW-0479">Metal-binding</keyword>
<keyword evidence="4" id="KW-0560">Oxidoreductase</keyword>
<gene>
    <name evidence="6" type="ORF">ACFOUV_06200</name>
</gene>
<dbReference type="InterPro" id="IPR036396">
    <property type="entry name" value="Cyt_P450_sf"/>
</dbReference>
<evidence type="ECO:0000256" key="3">
    <source>
        <dbReference type="ARBA" id="ARBA00022723"/>
    </source>
</evidence>
<protein>
    <submittedName>
        <fullName evidence="6">Cytochrome P450</fullName>
    </submittedName>
</protein>
<comment type="similarity">
    <text evidence="1">Belongs to the cytochrome P450 family.</text>
</comment>
<proteinExistence type="inferred from homology"/>
<keyword evidence="7" id="KW-1185">Reference proteome</keyword>
<evidence type="ECO:0000313" key="7">
    <source>
        <dbReference type="Proteomes" id="UP001595772"/>
    </source>
</evidence>
<evidence type="ECO:0000313" key="6">
    <source>
        <dbReference type="EMBL" id="MFC4023415.1"/>
    </source>
</evidence>
<dbReference type="PRINTS" id="PR00463">
    <property type="entry name" value="EP450I"/>
</dbReference>
<keyword evidence="5" id="KW-0408">Iron</keyword>
<name>A0ABV8GUP5_9BACI</name>
<dbReference type="InterPro" id="IPR001128">
    <property type="entry name" value="Cyt_P450"/>
</dbReference>
<dbReference type="Pfam" id="PF00067">
    <property type="entry name" value="p450"/>
    <property type="match status" value="1"/>
</dbReference>
<dbReference type="PANTHER" id="PTHR24302">
    <property type="entry name" value="CYTOCHROME P450 FAMILY 3"/>
    <property type="match status" value="1"/>
</dbReference>
<evidence type="ECO:0000256" key="2">
    <source>
        <dbReference type="ARBA" id="ARBA00022617"/>
    </source>
</evidence>
<dbReference type="CDD" id="cd11067">
    <property type="entry name" value="CYP152"/>
    <property type="match status" value="1"/>
</dbReference>